<sequence>MDNGPNQPVSRIQQIDRDLIETLERVINGDYDEDLGSPTKNRFAAIMRPRSRERMIMEETAKQKKPTNIEKSKNQNTPKQVQRIPPIENGKKEQPSWLMTDVHVNQAERIPKSTRNMKYKQIPELKYEDLVNITLASEIPNYSSASKAPEIRKKLSRKRDASPNGLKILCQVMEAEFEKKERT</sequence>
<proteinExistence type="predicted"/>
<evidence type="ECO:0000313" key="3">
    <source>
        <dbReference type="Proteomes" id="UP000494206"/>
    </source>
</evidence>
<protein>
    <submittedName>
        <fullName evidence="2">Uncharacterized protein</fullName>
    </submittedName>
</protein>
<evidence type="ECO:0000313" key="2">
    <source>
        <dbReference type="EMBL" id="CAB3411577.1"/>
    </source>
</evidence>
<gene>
    <name evidence="2" type="ORF">CBOVIS_LOCUS12959</name>
</gene>
<feature type="compositionally biased region" description="Basic and acidic residues" evidence="1">
    <location>
        <begin position="61"/>
        <end position="73"/>
    </location>
</feature>
<organism evidence="2 3">
    <name type="scientific">Caenorhabditis bovis</name>
    <dbReference type="NCBI Taxonomy" id="2654633"/>
    <lineage>
        <taxon>Eukaryota</taxon>
        <taxon>Metazoa</taxon>
        <taxon>Ecdysozoa</taxon>
        <taxon>Nematoda</taxon>
        <taxon>Chromadorea</taxon>
        <taxon>Rhabditida</taxon>
        <taxon>Rhabditina</taxon>
        <taxon>Rhabditomorpha</taxon>
        <taxon>Rhabditoidea</taxon>
        <taxon>Rhabditidae</taxon>
        <taxon>Peloderinae</taxon>
        <taxon>Caenorhabditis</taxon>
    </lineage>
</organism>
<accession>A0A8S1FGE5</accession>
<evidence type="ECO:0000256" key="1">
    <source>
        <dbReference type="SAM" id="MobiDB-lite"/>
    </source>
</evidence>
<dbReference type="EMBL" id="CADEPM010000014">
    <property type="protein sequence ID" value="CAB3411577.1"/>
    <property type="molecule type" value="Genomic_DNA"/>
</dbReference>
<keyword evidence="3" id="KW-1185">Reference proteome</keyword>
<feature type="region of interest" description="Disordered" evidence="1">
    <location>
        <begin position="61"/>
        <end position="96"/>
    </location>
</feature>
<name>A0A8S1FGE5_9PELO</name>
<reference evidence="2 3" key="1">
    <citation type="submission" date="2020-04" db="EMBL/GenBank/DDBJ databases">
        <authorList>
            <person name="Laetsch R D."/>
            <person name="Stevens L."/>
            <person name="Kumar S."/>
            <person name="Blaxter L. M."/>
        </authorList>
    </citation>
    <scope>NUCLEOTIDE SEQUENCE [LARGE SCALE GENOMIC DNA]</scope>
</reference>
<dbReference type="Proteomes" id="UP000494206">
    <property type="component" value="Unassembled WGS sequence"/>
</dbReference>
<comment type="caution">
    <text evidence="2">The sequence shown here is derived from an EMBL/GenBank/DDBJ whole genome shotgun (WGS) entry which is preliminary data.</text>
</comment>
<dbReference type="AlphaFoldDB" id="A0A8S1FGE5"/>